<feature type="compositionally biased region" description="Polar residues" evidence="5">
    <location>
        <begin position="79"/>
        <end position="90"/>
    </location>
</feature>
<feature type="compositionally biased region" description="Basic and acidic residues" evidence="5">
    <location>
        <begin position="56"/>
        <end position="69"/>
    </location>
</feature>
<keyword evidence="3" id="KW-0539">Nucleus</keyword>
<dbReference type="GO" id="GO:0003677">
    <property type="term" value="F:DNA binding"/>
    <property type="evidence" value="ECO:0007669"/>
    <property type="project" value="UniProtKB-KW"/>
</dbReference>
<feature type="compositionally biased region" description="Low complexity" evidence="5">
    <location>
        <begin position="241"/>
        <end position="258"/>
    </location>
</feature>
<dbReference type="InterPro" id="IPR036388">
    <property type="entry name" value="WH-like_DNA-bd_sf"/>
</dbReference>
<evidence type="ECO:0000256" key="2">
    <source>
        <dbReference type="ARBA" id="ARBA00023125"/>
    </source>
</evidence>
<feature type="compositionally biased region" description="Basic and acidic residues" evidence="5">
    <location>
        <begin position="208"/>
        <end position="218"/>
    </location>
</feature>
<keyword evidence="2" id="KW-0238">DNA-binding</keyword>
<proteinExistence type="inferred from homology"/>
<feature type="domain" description="HSF-type DNA-binding" evidence="6">
    <location>
        <begin position="97"/>
        <end position="203"/>
    </location>
</feature>
<dbReference type="Pfam" id="PF00447">
    <property type="entry name" value="HSF_DNA-bind"/>
    <property type="match status" value="1"/>
</dbReference>
<evidence type="ECO:0000256" key="4">
    <source>
        <dbReference type="RuleBase" id="RU004020"/>
    </source>
</evidence>
<feature type="region of interest" description="Disordered" evidence="5">
    <location>
        <begin position="1"/>
        <end position="94"/>
    </location>
</feature>
<dbReference type="EMBL" id="JALLPJ020000453">
    <property type="protein sequence ID" value="KAL3791710.1"/>
    <property type="molecule type" value="Genomic_DNA"/>
</dbReference>
<dbReference type="SUPFAM" id="SSF46785">
    <property type="entry name" value="Winged helix' DNA-binding domain"/>
    <property type="match status" value="1"/>
</dbReference>
<accession>A0ABD3PUA2</accession>
<dbReference type="InterPro" id="IPR000232">
    <property type="entry name" value="HSF_DNA-bd"/>
</dbReference>
<dbReference type="PANTHER" id="PTHR10015:SF206">
    <property type="entry name" value="HSF-TYPE DNA-BINDING DOMAIN-CONTAINING PROTEIN"/>
    <property type="match status" value="1"/>
</dbReference>
<evidence type="ECO:0000313" key="8">
    <source>
        <dbReference type="Proteomes" id="UP001530400"/>
    </source>
</evidence>
<gene>
    <name evidence="7" type="ORF">ACHAWO_006272</name>
</gene>
<evidence type="ECO:0000259" key="6">
    <source>
        <dbReference type="SMART" id="SM00415"/>
    </source>
</evidence>
<dbReference type="SMART" id="SM00415">
    <property type="entry name" value="HSF"/>
    <property type="match status" value="1"/>
</dbReference>
<dbReference type="InterPro" id="IPR036390">
    <property type="entry name" value="WH_DNA-bd_sf"/>
</dbReference>
<dbReference type="AlphaFoldDB" id="A0ABD3PUA2"/>
<dbReference type="Proteomes" id="UP001530400">
    <property type="component" value="Unassembled WGS sequence"/>
</dbReference>
<feature type="compositionally biased region" description="Basic and acidic residues" evidence="5">
    <location>
        <begin position="225"/>
        <end position="238"/>
    </location>
</feature>
<protein>
    <recommendedName>
        <fullName evidence="6">HSF-type DNA-binding domain-containing protein</fullName>
    </recommendedName>
</protein>
<evidence type="ECO:0000256" key="5">
    <source>
        <dbReference type="SAM" id="MobiDB-lite"/>
    </source>
</evidence>
<feature type="region of interest" description="Disordered" evidence="5">
    <location>
        <begin position="208"/>
        <end position="258"/>
    </location>
</feature>
<name>A0ABD3PUA2_9STRA</name>
<dbReference type="Gene3D" id="1.10.10.10">
    <property type="entry name" value="Winged helix-like DNA-binding domain superfamily/Winged helix DNA-binding domain"/>
    <property type="match status" value="1"/>
</dbReference>
<reference evidence="7 8" key="1">
    <citation type="submission" date="2024-10" db="EMBL/GenBank/DDBJ databases">
        <title>Updated reference genomes for cyclostephanoid diatoms.</title>
        <authorList>
            <person name="Roberts W.R."/>
            <person name="Alverson A.J."/>
        </authorList>
    </citation>
    <scope>NUCLEOTIDE SEQUENCE [LARGE SCALE GENOMIC DNA]</scope>
    <source>
        <strain evidence="7 8">AJA010-31</strain>
    </source>
</reference>
<comment type="subcellular location">
    <subcellularLocation>
        <location evidence="1">Nucleus</location>
    </subcellularLocation>
</comment>
<feature type="compositionally biased region" description="Low complexity" evidence="5">
    <location>
        <begin position="19"/>
        <end position="55"/>
    </location>
</feature>
<organism evidence="7 8">
    <name type="scientific">Cyclotella atomus</name>
    <dbReference type="NCBI Taxonomy" id="382360"/>
    <lineage>
        <taxon>Eukaryota</taxon>
        <taxon>Sar</taxon>
        <taxon>Stramenopiles</taxon>
        <taxon>Ochrophyta</taxon>
        <taxon>Bacillariophyta</taxon>
        <taxon>Coscinodiscophyceae</taxon>
        <taxon>Thalassiosirophycidae</taxon>
        <taxon>Stephanodiscales</taxon>
        <taxon>Stephanodiscaceae</taxon>
        <taxon>Cyclotella</taxon>
    </lineage>
</organism>
<sequence>MSAMPNDAHQRVKETAAPSPKEVTASAAAAAKEQAKPVATAPAPASSPKTPAAASAKKDAASTKEEPARKKQKMYTPLLPSTLNPNQTTSNGGGGEIRLNFVQRLMELLEKEDVQPLLHWTKDGRRIVIEDVTRFSEKVMPRYFSDTKYKSFMVRVKRWGFRVVTPKTEDVAPDRVHTSKILECELFRRDKPDLCLLMGDVRRVDRAKAAGHKTAEKLAKKKKNKGDTTDKNAKKKGVDGTAALKTSPPKTAAPPAATAAAVLSPTLRSAPVPDPESRLSSQLVARLEYQRLENMMRYNEMLGRYSNLQAPGAARSALLGYRSGLTAASSSLYPTSERVEALANNVSLHSIERDIQQCMETIAAHQDRLAMLQSIKEMKLRSVGSSMAGGGGFSTLLAQHHATH</sequence>
<keyword evidence="8" id="KW-1185">Reference proteome</keyword>
<comment type="similarity">
    <text evidence="4">Belongs to the HSF family.</text>
</comment>
<dbReference type="GO" id="GO:0005634">
    <property type="term" value="C:nucleus"/>
    <property type="evidence" value="ECO:0007669"/>
    <property type="project" value="UniProtKB-SubCell"/>
</dbReference>
<dbReference type="PANTHER" id="PTHR10015">
    <property type="entry name" value="HEAT SHOCK TRANSCRIPTION FACTOR"/>
    <property type="match status" value="1"/>
</dbReference>
<comment type="caution">
    <text evidence="7">The sequence shown here is derived from an EMBL/GenBank/DDBJ whole genome shotgun (WGS) entry which is preliminary data.</text>
</comment>
<evidence type="ECO:0000256" key="1">
    <source>
        <dbReference type="ARBA" id="ARBA00004123"/>
    </source>
</evidence>
<evidence type="ECO:0000256" key="3">
    <source>
        <dbReference type="ARBA" id="ARBA00023242"/>
    </source>
</evidence>
<evidence type="ECO:0000313" key="7">
    <source>
        <dbReference type="EMBL" id="KAL3791710.1"/>
    </source>
</evidence>